<name>A0AA40FJW9_9HYME</name>
<feature type="region of interest" description="Disordered" evidence="1">
    <location>
        <begin position="60"/>
        <end position="79"/>
    </location>
</feature>
<feature type="region of interest" description="Disordered" evidence="1">
    <location>
        <begin position="1"/>
        <end position="25"/>
    </location>
</feature>
<dbReference type="EMBL" id="JAHYIQ010000033">
    <property type="protein sequence ID" value="KAK1119960.1"/>
    <property type="molecule type" value="Genomic_DNA"/>
</dbReference>
<gene>
    <name evidence="2" type="ORF">K0M31_012689</name>
</gene>
<dbReference type="Proteomes" id="UP001177670">
    <property type="component" value="Unassembled WGS sequence"/>
</dbReference>
<accession>A0AA40FJW9</accession>
<protein>
    <submittedName>
        <fullName evidence="2">Uncharacterized protein</fullName>
    </submittedName>
</protein>
<reference evidence="2" key="1">
    <citation type="submission" date="2021-10" db="EMBL/GenBank/DDBJ databases">
        <title>Melipona bicolor Genome sequencing and assembly.</title>
        <authorList>
            <person name="Araujo N.S."/>
            <person name="Arias M.C."/>
        </authorList>
    </citation>
    <scope>NUCLEOTIDE SEQUENCE</scope>
    <source>
        <strain evidence="2">USP_2M_L1-L4_2017</strain>
        <tissue evidence="2">Whole body</tissue>
    </source>
</reference>
<evidence type="ECO:0000313" key="2">
    <source>
        <dbReference type="EMBL" id="KAK1119960.1"/>
    </source>
</evidence>
<proteinExistence type="predicted"/>
<sequence>MSPLRSNRPTGRAKRSEEEAGPANLSLCRISSTETGAKKRETPRRYLGVLSAGAISSRGISGHRISSQSHIGFREFPEL</sequence>
<dbReference type="AlphaFoldDB" id="A0AA40FJW9"/>
<organism evidence="2 3">
    <name type="scientific">Melipona bicolor</name>
    <dbReference type="NCBI Taxonomy" id="60889"/>
    <lineage>
        <taxon>Eukaryota</taxon>
        <taxon>Metazoa</taxon>
        <taxon>Ecdysozoa</taxon>
        <taxon>Arthropoda</taxon>
        <taxon>Hexapoda</taxon>
        <taxon>Insecta</taxon>
        <taxon>Pterygota</taxon>
        <taxon>Neoptera</taxon>
        <taxon>Endopterygota</taxon>
        <taxon>Hymenoptera</taxon>
        <taxon>Apocrita</taxon>
        <taxon>Aculeata</taxon>
        <taxon>Apoidea</taxon>
        <taxon>Anthophila</taxon>
        <taxon>Apidae</taxon>
        <taxon>Melipona</taxon>
    </lineage>
</organism>
<evidence type="ECO:0000256" key="1">
    <source>
        <dbReference type="SAM" id="MobiDB-lite"/>
    </source>
</evidence>
<comment type="caution">
    <text evidence="2">The sequence shown here is derived from an EMBL/GenBank/DDBJ whole genome shotgun (WGS) entry which is preliminary data.</text>
</comment>
<evidence type="ECO:0000313" key="3">
    <source>
        <dbReference type="Proteomes" id="UP001177670"/>
    </source>
</evidence>
<feature type="compositionally biased region" description="Low complexity" evidence="1">
    <location>
        <begin position="60"/>
        <end position="71"/>
    </location>
</feature>
<keyword evidence="3" id="KW-1185">Reference proteome</keyword>